<dbReference type="NCBIfam" id="TIGR03696">
    <property type="entry name" value="Rhs_assc_core"/>
    <property type="match status" value="1"/>
</dbReference>
<dbReference type="EMBL" id="JAHWXT010000001">
    <property type="protein sequence ID" value="MCF0263762.1"/>
    <property type="molecule type" value="Genomic_DNA"/>
</dbReference>
<dbReference type="PANTHER" id="PTHR32305">
    <property type="match status" value="1"/>
</dbReference>
<dbReference type="NCBIfam" id="TIGR01643">
    <property type="entry name" value="YD_repeat_2x"/>
    <property type="match status" value="4"/>
</dbReference>
<dbReference type="InterPro" id="IPR056823">
    <property type="entry name" value="TEN-like_YD-shell"/>
</dbReference>
<dbReference type="Proteomes" id="UP000887320">
    <property type="component" value="Unassembled WGS sequence"/>
</dbReference>
<protein>
    <submittedName>
        <fullName evidence="3">RHS repeat protein</fullName>
    </submittedName>
</protein>
<organism evidence="3 4">
    <name type="scientific">Acinetobacter guillouiae</name>
    <name type="common">Acinetobacter genomosp. 11</name>
    <dbReference type="NCBI Taxonomy" id="106649"/>
    <lineage>
        <taxon>Bacteria</taxon>
        <taxon>Pseudomonadati</taxon>
        <taxon>Pseudomonadota</taxon>
        <taxon>Gammaproteobacteria</taxon>
        <taxon>Moraxellales</taxon>
        <taxon>Moraxellaceae</taxon>
        <taxon>Acinetobacter</taxon>
    </lineage>
</organism>
<evidence type="ECO:0000256" key="1">
    <source>
        <dbReference type="ARBA" id="ARBA00022737"/>
    </source>
</evidence>
<accession>A0A8X8GDK3</accession>
<evidence type="ECO:0000313" key="4">
    <source>
        <dbReference type="Proteomes" id="UP000887320"/>
    </source>
</evidence>
<dbReference type="InterPro" id="IPR050708">
    <property type="entry name" value="T6SS_VgrG/RHS"/>
</dbReference>
<feature type="domain" description="Teneurin-like YD-shell" evidence="2">
    <location>
        <begin position="831"/>
        <end position="1114"/>
    </location>
</feature>
<sequence>MPNASPSIISSATNCTTPNPIEIANGEKMHEELIFTTAWEMPLSYSNFYHSQNKDIKFNILHSNISYTLDSGWKNNYTTMMYPTGLSSDNRKVRLTRVLPNGQLSFAEYRDPGKLSQAFTNLDGSVETYEVFSGGLSTLDIGRLKSRKNMHGIGWNQDITTNGTTITHTNGKKIRINGIDSSTTQIIDPANNIYTYKYNDKRNLVKIIYPNNLGSKTFHYGENGAGENKLTGISIDDKRYTNYLYSGDKATQSGRSNGTQTYSLNYGDNYTIVTNPLGAISKYIYTDNSKSKLSRIERSGVNNCPDSSSTITYDNNGYIKSKVDWNNIQTIYTHDSDGRLLEEKKGDKTIKYYWLNSPSLLSKIEILDYNNIIHEINYNYYQQNEPAKNRIKNITSCSKLGTSTCSVTGYGYNLHNNGMLKNVSIIKNSNSMSYTYDEIGNLIEQVNSAGHTIKYSEYDDLGNVGKIIDPNGAIIEYQYDARSRIVSKKNTISENNYRIENYKYGPFGITQIEKDGMRETINYDDFGNISNITHGVGDQVISGQFYTYSNLGKLLTVEYKEGNNSRFSQSVSHNQLGWTTASKGNNSQNIRYEYDANGNIVKKTDSSNKVTRYIYDKNNNVIQENRPDGSMIFSIYDQSGNILYVHDGNGNITTYSYDGFGNLLSVKSPDTGNSFYEYDLNGNIIKLTRSNGITTSYTYDSLNRRTKAITGTSVQTWIYDQCTNGTGRLCGTSDGVTAKGYEYTKDGKISVQATSINGVSYPMYWTYDSYGRLESESRQNEAYKIIYSYDALSRVNSVKIRINGVEQTVVSGIEYEPYGGIKNWTYGNGLTRVANYDTNYRLTSLNNLSYSYDVNNLISEIYDRTKTQDLTIYEHDEVGQLVLSSSFSENFELSQIWYFDKNSNRTKSTINNQNTFYQTDVGNKLSNTTNVEPKSFAYDDLGNITQKTGHGGNLNFTYDGFNRLHTVNDNSTITTYDYDAFNLRSRKSSNAGSVNYVHSPDGRLLAETDLAITQNGSLNTVYIWLGGQVIGMVRGNQLNYVHNDHLGRPHKLTNSNKDIVWESRHTSYDTYVIQSNIGQFNIGFPGQYYDAESNLWYNWNRYYDATTGRYTQSDPVGLAGGTNTYAYVGNNPISFVDYQGQWGIPGAIYGAIAGGIGGGITGGWQGVLVGAATGAAVGALMPTSSHAVGAAAGAAIGSGVASLAGQATGNIVQNRDVMAMENYNFYAAGGAMVGGAAGGPVNHVLSRFGTRVNMIGKPLGTRGYNRTPGMFAGAVFEGTVVGSSEFIGGGLKPNDIQVGCAP</sequence>
<feature type="domain" description="Teneurin-like YD-shell" evidence="2">
    <location>
        <begin position="547"/>
        <end position="707"/>
    </location>
</feature>
<evidence type="ECO:0000313" key="3">
    <source>
        <dbReference type="EMBL" id="MCF0263762.1"/>
    </source>
</evidence>
<dbReference type="PANTHER" id="PTHR32305:SF15">
    <property type="entry name" value="PROTEIN RHSA-RELATED"/>
    <property type="match status" value="1"/>
</dbReference>
<reference evidence="3" key="1">
    <citation type="submission" date="2021-07" db="EMBL/GenBank/DDBJ databases">
        <authorList>
            <person name="Fernandez M."/>
            <person name="Pereira P."/>
            <person name="Torres Tejerizo G.A."/>
            <person name="Gonzalez P."/>
            <person name="Agostini E."/>
        </authorList>
    </citation>
    <scope>NUCLEOTIDE SEQUENCE</scope>
    <source>
        <strain evidence="3">SFC 500-1A</strain>
    </source>
</reference>
<evidence type="ECO:0000259" key="2">
    <source>
        <dbReference type="Pfam" id="PF25023"/>
    </source>
</evidence>
<dbReference type="PRINTS" id="PR00394">
    <property type="entry name" value="RHSPROTEIN"/>
</dbReference>
<dbReference type="Gene3D" id="2.180.10.10">
    <property type="entry name" value="RHS repeat-associated core"/>
    <property type="match status" value="2"/>
</dbReference>
<dbReference type="InterPro" id="IPR022385">
    <property type="entry name" value="Rhs_assc_core"/>
</dbReference>
<proteinExistence type="predicted"/>
<name>A0A8X8GDK3_ACIGI</name>
<dbReference type="InterPro" id="IPR031325">
    <property type="entry name" value="RHS_repeat"/>
</dbReference>
<comment type="caution">
    <text evidence="3">The sequence shown here is derived from an EMBL/GenBank/DDBJ whole genome shotgun (WGS) entry which is preliminary data.</text>
</comment>
<keyword evidence="1" id="KW-0677">Repeat</keyword>
<gene>
    <name evidence="3" type="ORF">KW868_04680</name>
</gene>
<dbReference type="Pfam" id="PF05593">
    <property type="entry name" value="RHS_repeat"/>
    <property type="match status" value="1"/>
</dbReference>
<dbReference type="Pfam" id="PF25023">
    <property type="entry name" value="TEN_YD-shell"/>
    <property type="match status" value="2"/>
</dbReference>
<dbReference type="InterPro" id="IPR006530">
    <property type="entry name" value="YD"/>
</dbReference>